<feature type="region of interest" description="Disordered" evidence="1">
    <location>
        <begin position="251"/>
        <end position="274"/>
    </location>
</feature>
<dbReference type="InterPro" id="IPR039609">
    <property type="entry name" value="VQ_15/22"/>
</dbReference>
<feature type="compositionally biased region" description="Low complexity" evidence="1">
    <location>
        <begin position="87"/>
        <end position="98"/>
    </location>
</feature>
<dbReference type="AlphaFoldDB" id="A0A427ASU0"/>
<accession>A0A427ASU0</accession>
<reference evidence="3 4" key="1">
    <citation type="journal article" date="2014" name="Agronomy (Basel)">
        <title>A Draft Genome Sequence for Ensete ventricosum, the Drought-Tolerant Tree Against Hunger.</title>
        <authorList>
            <person name="Harrison J."/>
            <person name="Moore K.A."/>
            <person name="Paszkiewicz K."/>
            <person name="Jones T."/>
            <person name="Grant M."/>
            <person name="Ambacheew D."/>
            <person name="Muzemil S."/>
            <person name="Studholme D.J."/>
        </authorList>
    </citation>
    <scope>NUCLEOTIDE SEQUENCE [LARGE SCALE GENOMIC DNA]</scope>
</reference>
<evidence type="ECO:0000313" key="3">
    <source>
        <dbReference type="EMBL" id="RRT79300.1"/>
    </source>
</evidence>
<sequence>MDSVNSGSLQSSSGEGNEFYSSSADSLSAFFRSSAAAAALPAPPPPSSSVHNHHFFDPISYLDSITSTTPSWPPRALRASHNGAGFPSVTTTPSCSSPDVNYPTPVQPPDQSAAAPRNSKKRSRASRRAQTTVLTTDTSNFRAMVQQFTGIPSPPFDIAPTATSSFPFARSRLNVFRSAAAFGSTSAPPPPPFFLRPFQPKVQGSTLTTTTTTVTTAPAICSSSTTTGSNASTSFAATNSTIFDSSLSASAPISTTTSSANPSNNNNNYQLPSPTLVYGSKSQPLLSTQNHMLTLQSLLHAKCTKPQIPMPSAEQSRWSNGYPTVAGDRGRSSPISAGNSSGSQQGMSGCKLNYLAPGSSELSAEQGSEHGTAARSEGATDPWIFSSD</sequence>
<feature type="compositionally biased region" description="Basic residues" evidence="1">
    <location>
        <begin position="118"/>
        <end position="127"/>
    </location>
</feature>
<feature type="region of interest" description="Disordered" evidence="1">
    <location>
        <begin position="308"/>
        <end position="388"/>
    </location>
</feature>
<evidence type="ECO:0000256" key="1">
    <source>
        <dbReference type="SAM" id="MobiDB-lite"/>
    </source>
</evidence>
<feature type="domain" description="VQ" evidence="2">
    <location>
        <begin position="128"/>
        <end position="155"/>
    </location>
</feature>
<feature type="compositionally biased region" description="Polar residues" evidence="1">
    <location>
        <begin position="313"/>
        <end position="322"/>
    </location>
</feature>
<comment type="caution">
    <text evidence="3">The sequence shown here is derived from an EMBL/GenBank/DDBJ whole genome shotgun (WGS) entry which is preliminary data.</text>
</comment>
<dbReference type="InterPro" id="IPR008889">
    <property type="entry name" value="VQ"/>
</dbReference>
<feature type="region of interest" description="Disordered" evidence="1">
    <location>
        <begin position="1"/>
        <end position="21"/>
    </location>
</feature>
<gene>
    <name evidence="3" type="ORF">B296_00002987</name>
</gene>
<dbReference type="PANTHER" id="PTHR33179:SF58">
    <property type="entry name" value="OS08G0409500 PROTEIN"/>
    <property type="match status" value="1"/>
</dbReference>
<evidence type="ECO:0000259" key="2">
    <source>
        <dbReference type="Pfam" id="PF05678"/>
    </source>
</evidence>
<dbReference type="PANTHER" id="PTHR33179">
    <property type="entry name" value="VQ MOTIF-CONTAINING PROTEIN"/>
    <property type="match status" value="1"/>
</dbReference>
<name>A0A427ASU0_ENSVE</name>
<evidence type="ECO:0000313" key="4">
    <source>
        <dbReference type="Proteomes" id="UP000287651"/>
    </source>
</evidence>
<dbReference type="EMBL" id="AMZH03001438">
    <property type="protein sequence ID" value="RRT79300.1"/>
    <property type="molecule type" value="Genomic_DNA"/>
</dbReference>
<proteinExistence type="predicted"/>
<organism evidence="3 4">
    <name type="scientific">Ensete ventricosum</name>
    <name type="common">Abyssinian banana</name>
    <name type="synonym">Musa ensete</name>
    <dbReference type="NCBI Taxonomy" id="4639"/>
    <lineage>
        <taxon>Eukaryota</taxon>
        <taxon>Viridiplantae</taxon>
        <taxon>Streptophyta</taxon>
        <taxon>Embryophyta</taxon>
        <taxon>Tracheophyta</taxon>
        <taxon>Spermatophyta</taxon>
        <taxon>Magnoliopsida</taxon>
        <taxon>Liliopsida</taxon>
        <taxon>Zingiberales</taxon>
        <taxon>Musaceae</taxon>
        <taxon>Ensete</taxon>
    </lineage>
</organism>
<dbReference type="Pfam" id="PF05678">
    <property type="entry name" value="VQ"/>
    <property type="match status" value="1"/>
</dbReference>
<feature type="compositionally biased region" description="Low complexity" evidence="1">
    <location>
        <begin position="332"/>
        <end position="349"/>
    </location>
</feature>
<feature type="region of interest" description="Disordered" evidence="1">
    <location>
        <begin position="73"/>
        <end position="132"/>
    </location>
</feature>
<dbReference type="Proteomes" id="UP000287651">
    <property type="component" value="Unassembled WGS sequence"/>
</dbReference>
<protein>
    <recommendedName>
        <fullName evidence="2">VQ domain-containing protein</fullName>
    </recommendedName>
</protein>